<dbReference type="RefSeq" id="WP_169206807.1">
    <property type="nucleotide sequence ID" value="NZ_CP059560.1"/>
</dbReference>
<evidence type="ECO:0000313" key="4">
    <source>
        <dbReference type="EMBL" id="NMF89437.1"/>
    </source>
</evidence>
<dbReference type="Proteomes" id="UP000652074">
    <property type="component" value="Unassembled WGS sequence"/>
</dbReference>
<evidence type="ECO:0000256" key="2">
    <source>
        <dbReference type="SAM" id="MobiDB-lite"/>
    </source>
</evidence>
<organism evidence="4 5">
    <name type="scientific">Aromatoleum petrolei</name>
    <dbReference type="NCBI Taxonomy" id="76116"/>
    <lineage>
        <taxon>Bacteria</taxon>
        <taxon>Pseudomonadati</taxon>
        <taxon>Pseudomonadota</taxon>
        <taxon>Betaproteobacteria</taxon>
        <taxon>Rhodocyclales</taxon>
        <taxon>Rhodocyclaceae</taxon>
        <taxon>Aromatoleum</taxon>
    </lineage>
</organism>
<proteinExistence type="inferred from homology"/>
<comment type="caution">
    <text evidence="4">The sequence shown here is derived from an EMBL/GenBank/DDBJ whole genome shotgun (WGS) entry which is preliminary data.</text>
</comment>
<dbReference type="PANTHER" id="PTHR30486">
    <property type="entry name" value="TWITCHING MOTILITY PROTEIN PILT"/>
    <property type="match status" value="1"/>
</dbReference>
<accession>A0ABX1MND0</accession>
<dbReference type="SUPFAM" id="SSF52540">
    <property type="entry name" value="P-loop containing nucleoside triphosphate hydrolases"/>
    <property type="match status" value="1"/>
</dbReference>
<evidence type="ECO:0000313" key="5">
    <source>
        <dbReference type="Proteomes" id="UP000652074"/>
    </source>
</evidence>
<keyword evidence="5" id="KW-1185">Reference proteome</keyword>
<sequence length="451" mass="49866">MSLRQRLESVSPEAPLRSQVAAPDTGATKAYQRLKMRIHQLLLSRLDLEAMEDLAPDRLREELRLMVERLLAEENVVVNANERRDLVRDIQYEMLGLGPIEPLLADPTVSDILINGSQQVYVERHGKIELTDISFSDDAHLMKIIDKIVSRVGRRVDESSPMVDARLPDGSRVNAIIPPLALDGPIVSIRRFAAVPLTMMKLIDYKTLTPAMAELLAGLVHSKVNILISGGTGSGKTTLLNILSSYIPHDERIVTIEDAAELQLQQPHVVRLETRPPNIEGKGEVTQRALVRNALRMRPDRIILGETRGAEAFDVLQAMNTGHEGSMTTVHANTARDALGRMENMIGMAGANLPPKVARAQIAGAIGVIVQTNRLTDGKRKLTSIQEITGMEGDVITMQEVFTFRQTGIADNGAVQGHFTATGVRPHFADRLRSYGIKLPEEMFDPTRRFE</sequence>
<feature type="region of interest" description="Disordered" evidence="2">
    <location>
        <begin position="1"/>
        <end position="22"/>
    </location>
</feature>
<feature type="domain" description="Bacterial type II secretion system protein E" evidence="3">
    <location>
        <begin position="96"/>
        <end position="371"/>
    </location>
</feature>
<dbReference type="Pfam" id="PF00437">
    <property type="entry name" value="T2SSE"/>
    <property type="match status" value="1"/>
</dbReference>
<name>A0ABX1MND0_9RHOO</name>
<dbReference type="CDD" id="cd01130">
    <property type="entry name" value="VirB11-like_ATPase"/>
    <property type="match status" value="1"/>
</dbReference>
<dbReference type="Gene3D" id="3.30.450.380">
    <property type="match status" value="1"/>
</dbReference>
<dbReference type="InterPro" id="IPR001482">
    <property type="entry name" value="T2SS/T4SS_dom"/>
</dbReference>
<dbReference type="InterPro" id="IPR027417">
    <property type="entry name" value="P-loop_NTPase"/>
</dbReference>
<comment type="similarity">
    <text evidence="1">Belongs to the GSP E family.</text>
</comment>
<dbReference type="InterPro" id="IPR050921">
    <property type="entry name" value="T4SS_GSP_E_ATPase"/>
</dbReference>
<protein>
    <submittedName>
        <fullName evidence="4">CpaF family protein</fullName>
    </submittedName>
</protein>
<gene>
    <name evidence="4" type="ORF">GPA26_13255</name>
</gene>
<dbReference type="EMBL" id="WTVR01000024">
    <property type="protein sequence ID" value="NMF89437.1"/>
    <property type="molecule type" value="Genomic_DNA"/>
</dbReference>
<evidence type="ECO:0000256" key="1">
    <source>
        <dbReference type="ARBA" id="ARBA00006611"/>
    </source>
</evidence>
<reference evidence="4 5" key="1">
    <citation type="submission" date="2019-12" db="EMBL/GenBank/DDBJ databases">
        <title>Comparative genomics gives insights into the taxonomy of the Azoarcus-Aromatoleum group and reveals separate origins of nif in the plant-associated Azoarcus and non-plant-associated Aromatoleum sub-groups.</title>
        <authorList>
            <person name="Lafos M."/>
            <person name="Maluk M."/>
            <person name="Batista M."/>
            <person name="Junghare M."/>
            <person name="Carmona M."/>
            <person name="Faoro H."/>
            <person name="Cruz L.M."/>
            <person name="Battistoni F."/>
            <person name="De Souza E."/>
            <person name="Pedrosa F."/>
            <person name="Chen W.-M."/>
            <person name="Poole P.S."/>
            <person name="Dixon R.A."/>
            <person name="James E.K."/>
        </authorList>
    </citation>
    <scope>NUCLEOTIDE SEQUENCE [LARGE SCALE GENOMIC DNA]</scope>
    <source>
        <strain evidence="4 5">ToN1</strain>
    </source>
</reference>
<dbReference type="PANTHER" id="PTHR30486:SF15">
    <property type="entry name" value="TYPE II_IV SECRETION SYSTEM ATPASE"/>
    <property type="match status" value="1"/>
</dbReference>
<evidence type="ECO:0000259" key="3">
    <source>
        <dbReference type="Pfam" id="PF00437"/>
    </source>
</evidence>
<dbReference type="Gene3D" id="3.40.50.300">
    <property type="entry name" value="P-loop containing nucleotide triphosphate hydrolases"/>
    <property type="match status" value="1"/>
</dbReference>